<dbReference type="OrthoDB" id="331829at2759"/>
<reference evidence="4 5" key="1">
    <citation type="submission" date="2017-09" db="EMBL/GenBank/DDBJ databases">
        <title>Genome sequencing of Besnoitia besnoiti strain Bb-Ger1.</title>
        <authorList>
            <person name="Schares G."/>
            <person name="Venepally P."/>
            <person name="Lorenzi H.A."/>
        </authorList>
    </citation>
    <scope>NUCLEOTIDE SEQUENCE [LARGE SCALE GENOMIC DNA]</scope>
    <source>
        <strain evidence="4 5">Bb-Ger1</strain>
    </source>
</reference>
<dbReference type="SUPFAM" id="SSF50978">
    <property type="entry name" value="WD40 repeat-like"/>
    <property type="match status" value="1"/>
</dbReference>
<dbReference type="KEGG" id="bbes:BESB_077580"/>
<dbReference type="InterPro" id="IPR051959">
    <property type="entry name" value="PAK1-Kinase_Regulator"/>
</dbReference>
<dbReference type="AlphaFoldDB" id="A0A2A9MB64"/>
<evidence type="ECO:0000256" key="2">
    <source>
        <dbReference type="SAM" id="MobiDB-lite"/>
    </source>
</evidence>
<gene>
    <name evidence="4" type="ORF">BESB_077580</name>
</gene>
<evidence type="ECO:0000313" key="4">
    <source>
        <dbReference type="EMBL" id="PFH33541.1"/>
    </source>
</evidence>
<dbReference type="PANTHER" id="PTHR44675">
    <property type="entry name" value="PAK1 INTERACTING PROTEIN 1"/>
    <property type="match status" value="1"/>
</dbReference>
<dbReference type="STRING" id="94643.A0A2A9MB64"/>
<feature type="compositionally biased region" description="Low complexity" evidence="2">
    <location>
        <begin position="57"/>
        <end position="67"/>
    </location>
</feature>
<comment type="caution">
    <text evidence="4">The sequence shown here is derived from an EMBL/GenBank/DDBJ whole genome shotgun (WGS) entry which is preliminary data.</text>
</comment>
<name>A0A2A9MB64_BESBE</name>
<dbReference type="Proteomes" id="UP000224006">
    <property type="component" value="Chromosome VII"/>
</dbReference>
<proteinExistence type="predicted"/>
<dbReference type="GeneID" id="40312684"/>
<feature type="compositionally biased region" description="Pro residues" evidence="2">
    <location>
        <begin position="47"/>
        <end position="56"/>
    </location>
</feature>
<feature type="compositionally biased region" description="Gly residues" evidence="2">
    <location>
        <begin position="1"/>
        <end position="11"/>
    </location>
</feature>
<organism evidence="4 5">
    <name type="scientific">Besnoitia besnoiti</name>
    <name type="common">Apicomplexan protozoan</name>
    <dbReference type="NCBI Taxonomy" id="94643"/>
    <lineage>
        <taxon>Eukaryota</taxon>
        <taxon>Sar</taxon>
        <taxon>Alveolata</taxon>
        <taxon>Apicomplexa</taxon>
        <taxon>Conoidasida</taxon>
        <taxon>Coccidia</taxon>
        <taxon>Eucoccidiorida</taxon>
        <taxon>Eimeriorina</taxon>
        <taxon>Sarcocystidae</taxon>
        <taxon>Besnoitia</taxon>
    </lineage>
</organism>
<protein>
    <submittedName>
        <fullName evidence="4">Zinc finger (CCCH type) motif-containing protein</fullName>
    </submittedName>
</protein>
<feature type="compositionally biased region" description="Basic residues" evidence="2">
    <location>
        <begin position="147"/>
        <end position="156"/>
    </location>
</feature>
<feature type="zinc finger region" description="C3H1-type" evidence="1">
    <location>
        <begin position="222"/>
        <end position="245"/>
    </location>
</feature>
<dbReference type="EMBL" id="NWUJ01000008">
    <property type="protein sequence ID" value="PFH33541.1"/>
    <property type="molecule type" value="Genomic_DNA"/>
</dbReference>
<dbReference type="RefSeq" id="XP_029217550.1">
    <property type="nucleotide sequence ID" value="XM_029366119.1"/>
</dbReference>
<dbReference type="SMART" id="SM00320">
    <property type="entry name" value="WD40"/>
    <property type="match status" value="4"/>
</dbReference>
<dbReference type="VEuPathDB" id="ToxoDB:BESB_077580"/>
<dbReference type="PANTHER" id="PTHR44675:SF1">
    <property type="entry name" value="P21-ACTIVATED PROTEIN KINASE-INTERACTING PROTEIN 1"/>
    <property type="match status" value="1"/>
</dbReference>
<dbReference type="InterPro" id="IPR036322">
    <property type="entry name" value="WD40_repeat_dom_sf"/>
</dbReference>
<feature type="domain" description="C3H1-type" evidence="3">
    <location>
        <begin position="222"/>
        <end position="245"/>
    </location>
</feature>
<evidence type="ECO:0000259" key="3">
    <source>
        <dbReference type="PROSITE" id="PS50103"/>
    </source>
</evidence>
<evidence type="ECO:0000313" key="5">
    <source>
        <dbReference type="Proteomes" id="UP000224006"/>
    </source>
</evidence>
<dbReference type="InterPro" id="IPR000571">
    <property type="entry name" value="Znf_CCCH"/>
</dbReference>
<keyword evidence="5" id="KW-1185">Reference proteome</keyword>
<keyword evidence="1" id="KW-0863">Zinc-finger</keyword>
<feature type="region of interest" description="Disordered" evidence="2">
    <location>
        <begin position="138"/>
        <end position="160"/>
    </location>
</feature>
<sequence>MQRRGGGGYNQRGRRGGGGRAAWDRYDGGHSFRGPQSGPDGGCMYSAPPPPPPPPASSSRHFYSSSSNPFNRRGGNAHSSNASWSRRTVFASDDTDGGYSVHTPQHFGARRGGHFAGSRAPVHEGEYGRFKNGSDYGGCGRGAPRGGRGRGGRGGRYRYDDGRKFDSQTLKTISLNEKAPLWRDNRAWDTGVVGALFLFRSPDTSDGAMLDAPNAPHAPLSYCKNFAFSGQCKFGARCRYPHKLQCVGWALEAHGGHAVTCCALNTATPTGLPEVYTGGKDRFLRRWGVVVAEEGNPTVEGARQAFEPEEAPLWLEFECLQELQLQSEPRAMLFTEGVLFLGLDDGLVLALMPSGEMKELRRHTSAVHALVVIDAVLVSAEWEGRVCLWKFENNEFVLAKELDLPGKITCLKDLSVPNISPQAAADGATNGQPPAGEPAERRFLWVGGTNVTILDLLTMNAVATLDVSDAAASRAAERRGLALALSLIAYEKCMLVGFSSGVVKAYSATGQEQFRYDSPYLSAMEGVVSPDGPLLVFGGADSAFHVLKLPQFEETGMLAAHEEGDVKVIRFLSPEFFVTCGEDGVLCMWRWQRSSAPANG</sequence>
<keyword evidence="1" id="KW-0862">Zinc</keyword>
<dbReference type="GO" id="GO:0008270">
    <property type="term" value="F:zinc ion binding"/>
    <property type="evidence" value="ECO:0007669"/>
    <property type="project" value="UniProtKB-KW"/>
</dbReference>
<keyword evidence="1" id="KW-0479">Metal-binding</keyword>
<dbReference type="InterPro" id="IPR015943">
    <property type="entry name" value="WD40/YVTN_repeat-like_dom_sf"/>
</dbReference>
<dbReference type="Gene3D" id="2.130.10.10">
    <property type="entry name" value="YVTN repeat-like/Quinoprotein amine dehydrogenase"/>
    <property type="match status" value="2"/>
</dbReference>
<dbReference type="InterPro" id="IPR001680">
    <property type="entry name" value="WD40_rpt"/>
</dbReference>
<feature type="region of interest" description="Disordered" evidence="2">
    <location>
        <begin position="1"/>
        <end position="81"/>
    </location>
</feature>
<accession>A0A2A9MB64</accession>
<evidence type="ECO:0000256" key="1">
    <source>
        <dbReference type="PROSITE-ProRule" id="PRU00723"/>
    </source>
</evidence>
<dbReference type="PROSITE" id="PS50103">
    <property type="entry name" value="ZF_C3H1"/>
    <property type="match status" value="1"/>
</dbReference>